<dbReference type="InterPro" id="IPR001810">
    <property type="entry name" value="F-box_dom"/>
</dbReference>
<gene>
    <name evidence="2" type="ORF">C3L33_05960</name>
</gene>
<protein>
    <recommendedName>
        <fullName evidence="1">F-box domain-containing protein</fullName>
    </recommendedName>
</protein>
<dbReference type="Gene3D" id="1.20.1280.50">
    <property type="match status" value="1"/>
</dbReference>
<organism evidence="2 3">
    <name type="scientific">Rhododendron williamsianum</name>
    <dbReference type="NCBI Taxonomy" id="262921"/>
    <lineage>
        <taxon>Eukaryota</taxon>
        <taxon>Viridiplantae</taxon>
        <taxon>Streptophyta</taxon>
        <taxon>Embryophyta</taxon>
        <taxon>Tracheophyta</taxon>
        <taxon>Spermatophyta</taxon>
        <taxon>Magnoliopsida</taxon>
        <taxon>eudicotyledons</taxon>
        <taxon>Gunneridae</taxon>
        <taxon>Pentapetalae</taxon>
        <taxon>asterids</taxon>
        <taxon>Ericales</taxon>
        <taxon>Ericaceae</taxon>
        <taxon>Ericoideae</taxon>
        <taxon>Rhodoreae</taxon>
        <taxon>Rhododendron</taxon>
    </lineage>
</organism>
<keyword evidence="3" id="KW-1185">Reference proteome</keyword>
<dbReference type="SUPFAM" id="SSF81383">
    <property type="entry name" value="F-box domain"/>
    <property type="match status" value="1"/>
</dbReference>
<dbReference type="InterPro" id="IPR044809">
    <property type="entry name" value="AUF1-like"/>
</dbReference>
<evidence type="ECO:0000313" key="2">
    <source>
        <dbReference type="EMBL" id="KAE9462131.1"/>
    </source>
</evidence>
<name>A0A6A4M0F5_9ERIC</name>
<dbReference type="OrthoDB" id="1692300at2759"/>
<dbReference type="Pfam" id="PF12937">
    <property type="entry name" value="F-box-like"/>
    <property type="match status" value="1"/>
</dbReference>
<accession>A0A6A4M0F5</accession>
<evidence type="ECO:0000259" key="1">
    <source>
        <dbReference type="SMART" id="SM00256"/>
    </source>
</evidence>
<feature type="domain" description="F-box" evidence="1">
    <location>
        <begin position="229"/>
        <end position="270"/>
    </location>
</feature>
<comment type="caution">
    <text evidence="2">The sequence shown here is derived from an EMBL/GenBank/DDBJ whole genome shotgun (WGS) entry which is preliminary data.</text>
</comment>
<feature type="non-terminal residue" evidence="2">
    <location>
        <position position="1"/>
    </location>
</feature>
<reference evidence="2 3" key="1">
    <citation type="journal article" date="2019" name="Genome Biol. Evol.">
        <title>The Rhododendron genome and chromosomal organization provide insight into shared whole-genome duplications across the heath family (Ericaceae).</title>
        <authorList>
            <person name="Soza V.L."/>
            <person name="Lindsley D."/>
            <person name="Waalkes A."/>
            <person name="Ramage E."/>
            <person name="Patwardhan R.P."/>
            <person name="Burton J.N."/>
            <person name="Adey A."/>
            <person name="Kumar A."/>
            <person name="Qiu R."/>
            <person name="Shendure J."/>
            <person name="Hall B."/>
        </authorList>
    </citation>
    <scope>NUCLEOTIDE SEQUENCE [LARGE SCALE GENOMIC DNA]</scope>
    <source>
        <strain evidence="2">RSF 1966-606</strain>
    </source>
</reference>
<dbReference type="AlphaFoldDB" id="A0A6A4M0F5"/>
<dbReference type="EMBL" id="QEFC01000920">
    <property type="protein sequence ID" value="KAE9462131.1"/>
    <property type="molecule type" value="Genomic_DNA"/>
</dbReference>
<proteinExistence type="predicted"/>
<evidence type="ECO:0000313" key="3">
    <source>
        <dbReference type="Proteomes" id="UP000428333"/>
    </source>
</evidence>
<sequence>MPPPPTSVSKSLRNIAAAAAAVVSVQVLLRRHSLARVDKTCLPVSPALGLSTLSFRASAPNSRFSWDFKVGHKPKTFAILSKSTLINIIDDEVGIESEEPRNNSWWDEYYLKREATCLMHYANSIHPLLLLLVSQHPNIESIEIMDSKKHGKVRLQGGQLTKLKNNVSKSMMPPPNIASVGGFDEEGDIRIRFDLQQEAQEPESLKEEVTAREEEEEDHYHCDPNCDKLPDEVLGLILMKLSDPKSLLRCSLVSKHFASILFQSQSLSLRLPSSGPSSPLVQSRHLPPEYTDDRFFKDALLLGLTRLVSRFTRVRSLHIQLSCECPQLPFTPDYRFSWDFKVIHNLKTFAILSKSSIEKIGKEGSESGQPRNNSYLDRLDGKYIKQEITCSMHYANSIYPLLLLLVSQQPDIKSVEIVDSKNHGKVSIQGEQLAKLKKHMPNSMPRGNSKLVPGYSFTVWYVPSLWLPRSGFVMKRVTLGVGSENPFPSSIDDRIRGLANGD</sequence>
<dbReference type="Proteomes" id="UP000428333">
    <property type="component" value="Linkage Group LG04"/>
</dbReference>
<dbReference type="InterPro" id="IPR036047">
    <property type="entry name" value="F-box-like_dom_sf"/>
</dbReference>
<dbReference type="SMART" id="SM00256">
    <property type="entry name" value="FBOX"/>
    <property type="match status" value="1"/>
</dbReference>
<dbReference type="PANTHER" id="PTHR31215">
    <property type="entry name" value="OS05G0510400 PROTEIN-RELATED"/>
    <property type="match status" value="1"/>
</dbReference>